<sequence>MVRYFKHFKRALYKCRTYWIRIGC</sequence>
<dbReference type="EMBL" id="CP133618">
    <property type="protein sequence ID" value="WMV38351.1"/>
    <property type="molecule type" value="Genomic_DNA"/>
</dbReference>
<accession>A0AAF0U356</accession>
<dbReference type="Proteomes" id="UP001234989">
    <property type="component" value="Chromosome 7"/>
</dbReference>
<keyword evidence="2" id="KW-1185">Reference proteome</keyword>
<reference evidence="1" key="1">
    <citation type="submission" date="2023-08" db="EMBL/GenBank/DDBJ databases">
        <title>A de novo genome assembly of Solanum verrucosum Schlechtendal, a Mexican diploid species geographically isolated from the other diploid A-genome species in potato relatives.</title>
        <authorList>
            <person name="Hosaka K."/>
        </authorList>
    </citation>
    <scope>NUCLEOTIDE SEQUENCE</scope>
    <source>
        <tissue evidence="1">Young leaves</tissue>
    </source>
</reference>
<name>A0AAF0U356_SOLVR</name>
<evidence type="ECO:0000313" key="1">
    <source>
        <dbReference type="EMBL" id="WMV38351.1"/>
    </source>
</evidence>
<organism evidence="1 2">
    <name type="scientific">Solanum verrucosum</name>
    <dbReference type="NCBI Taxonomy" id="315347"/>
    <lineage>
        <taxon>Eukaryota</taxon>
        <taxon>Viridiplantae</taxon>
        <taxon>Streptophyta</taxon>
        <taxon>Embryophyta</taxon>
        <taxon>Tracheophyta</taxon>
        <taxon>Spermatophyta</taxon>
        <taxon>Magnoliopsida</taxon>
        <taxon>eudicotyledons</taxon>
        <taxon>Gunneridae</taxon>
        <taxon>Pentapetalae</taxon>
        <taxon>asterids</taxon>
        <taxon>lamiids</taxon>
        <taxon>Solanales</taxon>
        <taxon>Solanaceae</taxon>
        <taxon>Solanoideae</taxon>
        <taxon>Solaneae</taxon>
        <taxon>Solanum</taxon>
    </lineage>
</organism>
<proteinExistence type="predicted"/>
<gene>
    <name evidence="1" type="ORF">MTR67_031736</name>
</gene>
<protein>
    <submittedName>
        <fullName evidence="1">Uncharacterized protein</fullName>
    </submittedName>
</protein>
<dbReference type="AlphaFoldDB" id="A0AAF0U356"/>
<evidence type="ECO:0000313" key="2">
    <source>
        <dbReference type="Proteomes" id="UP001234989"/>
    </source>
</evidence>